<dbReference type="PROSITE" id="PS50977">
    <property type="entry name" value="HTH_TETR_2"/>
    <property type="match status" value="1"/>
</dbReference>
<dbReference type="GO" id="GO:0003700">
    <property type="term" value="F:DNA-binding transcription factor activity"/>
    <property type="evidence" value="ECO:0007669"/>
    <property type="project" value="TreeGrafter"/>
</dbReference>
<evidence type="ECO:0000313" key="5">
    <source>
        <dbReference type="Proteomes" id="UP000429644"/>
    </source>
</evidence>
<proteinExistence type="predicted"/>
<dbReference type="PANTHER" id="PTHR30055:SF226">
    <property type="entry name" value="HTH-TYPE TRANSCRIPTIONAL REGULATOR PKSA"/>
    <property type="match status" value="1"/>
</dbReference>
<sequence length="194" mass="21242">MTAVRSNRYGDGREALLAATVAVVAEKGLRGLTFRAVAERAGVNNTLISHHFGTKDSLLHAAVAWATARAIRLSDLSATETIDADFARTLVDLVAAEPHLQVFQYEFVLESRRRPELRDEAVSLYEGYVDALERALTRRGYSHPRPLARAVFAALDGLVLQQLTVADDDTVREAVERVGELLDRSPHGPPRSAA</sequence>
<gene>
    <name evidence="4" type="ORF">GB882_08285</name>
</gene>
<dbReference type="PANTHER" id="PTHR30055">
    <property type="entry name" value="HTH-TYPE TRANSCRIPTIONAL REGULATOR RUTR"/>
    <property type="match status" value="1"/>
</dbReference>
<dbReference type="PRINTS" id="PR00455">
    <property type="entry name" value="HTHTETR"/>
</dbReference>
<reference evidence="4 5" key="1">
    <citation type="submission" date="2019-10" db="EMBL/GenBank/DDBJ databases">
        <title>Georgenia wutianyii sp. nov. and Georgenia yuyongxinii sp. nov. isolated from plateau pika (Ochotona curzoniae) in the Qinghai-Tibet plateau of China.</title>
        <authorList>
            <person name="Tian Z."/>
        </authorList>
    </citation>
    <scope>NUCLEOTIDE SEQUENCE [LARGE SCALE GENOMIC DNA]</scope>
    <source>
        <strain evidence="4 5">JCM 15130</strain>
    </source>
</reference>
<feature type="domain" description="HTH tetR-type" evidence="3">
    <location>
        <begin position="10"/>
        <end position="70"/>
    </location>
</feature>
<feature type="DNA-binding region" description="H-T-H motif" evidence="2">
    <location>
        <begin position="33"/>
        <end position="52"/>
    </location>
</feature>
<dbReference type="Pfam" id="PF17940">
    <property type="entry name" value="TetR_C_31"/>
    <property type="match status" value="1"/>
</dbReference>
<dbReference type="Proteomes" id="UP000429644">
    <property type="component" value="Unassembled WGS sequence"/>
</dbReference>
<dbReference type="Pfam" id="PF00440">
    <property type="entry name" value="TetR_N"/>
    <property type="match status" value="1"/>
</dbReference>
<evidence type="ECO:0000259" key="3">
    <source>
        <dbReference type="PROSITE" id="PS50977"/>
    </source>
</evidence>
<keyword evidence="5" id="KW-1185">Reference proteome</keyword>
<protein>
    <submittedName>
        <fullName evidence="4">TetR family transcriptional regulator</fullName>
    </submittedName>
</protein>
<organism evidence="4 5">
    <name type="scientific">Georgenia ruanii</name>
    <dbReference type="NCBI Taxonomy" id="348442"/>
    <lineage>
        <taxon>Bacteria</taxon>
        <taxon>Bacillati</taxon>
        <taxon>Actinomycetota</taxon>
        <taxon>Actinomycetes</taxon>
        <taxon>Micrococcales</taxon>
        <taxon>Bogoriellaceae</taxon>
        <taxon>Georgenia</taxon>
    </lineage>
</organism>
<dbReference type="GO" id="GO:0000976">
    <property type="term" value="F:transcription cis-regulatory region binding"/>
    <property type="evidence" value="ECO:0007669"/>
    <property type="project" value="TreeGrafter"/>
</dbReference>
<dbReference type="InterPro" id="IPR001647">
    <property type="entry name" value="HTH_TetR"/>
</dbReference>
<dbReference type="Gene3D" id="1.10.357.10">
    <property type="entry name" value="Tetracycline Repressor, domain 2"/>
    <property type="match status" value="1"/>
</dbReference>
<dbReference type="InterPro" id="IPR050109">
    <property type="entry name" value="HTH-type_TetR-like_transc_reg"/>
</dbReference>
<keyword evidence="1 2" id="KW-0238">DNA-binding</keyword>
<dbReference type="AlphaFoldDB" id="A0A7J9UVZ3"/>
<dbReference type="RefSeq" id="WP_152231316.1">
    <property type="nucleotide sequence ID" value="NZ_BAAAOT010000006.1"/>
</dbReference>
<dbReference type="SUPFAM" id="SSF46689">
    <property type="entry name" value="Homeodomain-like"/>
    <property type="match status" value="1"/>
</dbReference>
<evidence type="ECO:0000256" key="2">
    <source>
        <dbReference type="PROSITE-ProRule" id="PRU00335"/>
    </source>
</evidence>
<comment type="caution">
    <text evidence="4">The sequence shown here is derived from an EMBL/GenBank/DDBJ whole genome shotgun (WGS) entry which is preliminary data.</text>
</comment>
<name>A0A7J9UVZ3_9MICO</name>
<dbReference type="InterPro" id="IPR041583">
    <property type="entry name" value="TetR_C_31"/>
</dbReference>
<dbReference type="InterPro" id="IPR009057">
    <property type="entry name" value="Homeodomain-like_sf"/>
</dbReference>
<dbReference type="EMBL" id="WHPD01001791">
    <property type="protein sequence ID" value="MPV88662.1"/>
    <property type="molecule type" value="Genomic_DNA"/>
</dbReference>
<accession>A0A7J9UVZ3</accession>
<dbReference type="OrthoDB" id="9816296at2"/>
<dbReference type="SUPFAM" id="SSF48498">
    <property type="entry name" value="Tetracyclin repressor-like, C-terminal domain"/>
    <property type="match status" value="1"/>
</dbReference>
<evidence type="ECO:0000313" key="4">
    <source>
        <dbReference type="EMBL" id="MPV88662.1"/>
    </source>
</evidence>
<dbReference type="InterPro" id="IPR036271">
    <property type="entry name" value="Tet_transcr_reg_TetR-rel_C_sf"/>
</dbReference>
<evidence type="ECO:0000256" key="1">
    <source>
        <dbReference type="ARBA" id="ARBA00023125"/>
    </source>
</evidence>